<feature type="transmembrane region" description="Helical" evidence="8">
    <location>
        <begin position="165"/>
        <end position="185"/>
    </location>
</feature>
<comment type="similarity">
    <text evidence="2">Belongs to the Tim17/Tim22/Tim23 family.</text>
</comment>
<proteinExistence type="inferred from homology"/>
<comment type="subcellular location">
    <subcellularLocation>
        <location evidence="1">Membrane</location>
        <topology evidence="1">Multi-pass membrane protein</topology>
    </subcellularLocation>
</comment>
<dbReference type="PANTHER" id="PTHR13002">
    <property type="entry name" value="C3ORF1 PROTEIN-RELATED"/>
    <property type="match status" value="1"/>
</dbReference>
<organism evidence="10 12">
    <name type="scientific">Dracunculus medinensis</name>
    <name type="common">Guinea worm</name>
    <dbReference type="NCBI Taxonomy" id="318479"/>
    <lineage>
        <taxon>Eukaryota</taxon>
        <taxon>Metazoa</taxon>
        <taxon>Ecdysozoa</taxon>
        <taxon>Nematoda</taxon>
        <taxon>Chromadorea</taxon>
        <taxon>Rhabditida</taxon>
        <taxon>Spirurina</taxon>
        <taxon>Dracunculoidea</taxon>
        <taxon>Dracunculidae</taxon>
        <taxon>Dracunculus</taxon>
    </lineage>
</organism>
<evidence type="ECO:0000256" key="3">
    <source>
        <dbReference type="ARBA" id="ARBA00022692"/>
    </source>
</evidence>
<dbReference type="AlphaFoldDB" id="A0A0N4UQA8"/>
<dbReference type="Proteomes" id="UP000274756">
    <property type="component" value="Unassembled WGS sequence"/>
</dbReference>
<keyword evidence="3 8" id="KW-0812">Transmembrane</keyword>
<reference evidence="9 11" key="2">
    <citation type="submission" date="2018-11" db="EMBL/GenBank/DDBJ databases">
        <authorList>
            <consortium name="Pathogen Informatics"/>
        </authorList>
    </citation>
    <scope>NUCLEOTIDE SEQUENCE [LARGE SCALE GENOMIC DNA]</scope>
</reference>
<protein>
    <recommendedName>
        <fullName evidence="6">Complex I assembly factor TIMMDC1, mitochondrial</fullName>
    </recommendedName>
    <alternativeName>
        <fullName evidence="7">Translocase of inner mitochondrial membrane domain-containing protein 1</fullName>
    </alternativeName>
</protein>
<evidence type="ECO:0000313" key="9">
    <source>
        <dbReference type="EMBL" id="VDN53723.1"/>
    </source>
</evidence>
<feature type="transmembrane region" description="Helical" evidence="8">
    <location>
        <begin position="192"/>
        <end position="212"/>
    </location>
</feature>
<evidence type="ECO:0000256" key="1">
    <source>
        <dbReference type="ARBA" id="ARBA00004141"/>
    </source>
</evidence>
<dbReference type="GO" id="GO:0032981">
    <property type="term" value="P:mitochondrial respiratory chain complex I assembly"/>
    <property type="evidence" value="ECO:0007669"/>
    <property type="project" value="InterPro"/>
</dbReference>
<keyword evidence="11" id="KW-1185">Reference proteome</keyword>
<evidence type="ECO:0000313" key="10">
    <source>
        <dbReference type="Proteomes" id="UP000038040"/>
    </source>
</evidence>
<keyword evidence="5 8" id="KW-0472">Membrane</keyword>
<evidence type="ECO:0000256" key="7">
    <source>
        <dbReference type="ARBA" id="ARBA00041344"/>
    </source>
</evidence>
<gene>
    <name evidence="9" type="ORF">DME_LOCUS3696</name>
</gene>
<dbReference type="Proteomes" id="UP000038040">
    <property type="component" value="Unplaced"/>
</dbReference>
<evidence type="ECO:0000256" key="5">
    <source>
        <dbReference type="ARBA" id="ARBA00023136"/>
    </source>
</evidence>
<dbReference type="OrthoDB" id="5826189at2759"/>
<evidence type="ECO:0000313" key="11">
    <source>
        <dbReference type="Proteomes" id="UP000274756"/>
    </source>
</evidence>
<evidence type="ECO:0000256" key="8">
    <source>
        <dbReference type="SAM" id="Phobius"/>
    </source>
</evidence>
<evidence type="ECO:0000256" key="4">
    <source>
        <dbReference type="ARBA" id="ARBA00022989"/>
    </source>
</evidence>
<accession>A0A0N4UQA8</accession>
<dbReference type="EMBL" id="UYYG01000169">
    <property type="protein sequence ID" value="VDN53723.1"/>
    <property type="molecule type" value="Genomic_DNA"/>
</dbReference>
<name>A0A0N4UQA8_DRAME</name>
<dbReference type="STRING" id="318479.A0A0N4UQA8"/>
<dbReference type="GO" id="GO:0005739">
    <property type="term" value="C:mitochondrion"/>
    <property type="evidence" value="ECO:0007669"/>
    <property type="project" value="TreeGrafter"/>
</dbReference>
<keyword evidence="4 8" id="KW-1133">Transmembrane helix</keyword>
<reference evidence="12" key="1">
    <citation type="submission" date="2017-02" db="UniProtKB">
        <authorList>
            <consortium name="WormBaseParasite"/>
        </authorList>
    </citation>
    <scope>IDENTIFICATION</scope>
</reference>
<dbReference type="InterPro" id="IPR055299">
    <property type="entry name" value="TIMMDC1"/>
</dbReference>
<dbReference type="PANTHER" id="PTHR13002:SF1">
    <property type="entry name" value="COMPLEX I ASSEMBLY FACTOR TIMMDC1, MITOCHONDRIAL"/>
    <property type="match status" value="1"/>
</dbReference>
<dbReference type="GO" id="GO:0016020">
    <property type="term" value="C:membrane"/>
    <property type="evidence" value="ECO:0007669"/>
    <property type="project" value="UniProtKB-SubCell"/>
</dbReference>
<sequence length="273" mass="31390">MVKSKVKGKRNVSPLNAVVASEGKIHTKDIFPQAIEESRMAADNCDDYIDYKNDCSGWSKIKAMYLNDELCMEKDISIKMTQFAFVMGFLLGGQRKSYIARERFMTYSMGMRYLGATDAKIRKMDYSTVMFIKHGISSGLKLSVLLGAIIFLTTHLTVWRNRFSFWYFPVISASVSSLLMLPLGIEKFFQAFAVGISSGLTVSAIIYLYAVANKQSFNNAYFHLKYHYEKNMREIWRIQTQMKKSNRFLKWRQLVHAKITSTMKSLKLNNDNG</sequence>
<dbReference type="WBParaSite" id="DME_0001018601-mRNA-1">
    <property type="protein sequence ID" value="DME_0001018601-mRNA-1"/>
    <property type="gene ID" value="DME_0001018601"/>
</dbReference>
<evidence type="ECO:0000313" key="12">
    <source>
        <dbReference type="WBParaSite" id="DME_0001018601-mRNA-1"/>
    </source>
</evidence>
<evidence type="ECO:0000256" key="2">
    <source>
        <dbReference type="ARBA" id="ARBA00008444"/>
    </source>
</evidence>
<evidence type="ECO:0000256" key="6">
    <source>
        <dbReference type="ARBA" id="ARBA00040778"/>
    </source>
</evidence>